<keyword evidence="2" id="KW-0687">Ribonucleoprotein</keyword>
<dbReference type="AlphaFoldDB" id="A0AAW2ZCL8"/>
<name>A0AAW2ZCL8_9EUKA</name>
<comment type="caution">
    <text evidence="2">The sequence shown here is derived from an EMBL/GenBank/DDBJ whole genome shotgun (WGS) entry which is preliminary data.</text>
</comment>
<organism evidence="2 3">
    <name type="scientific">Acrasis kona</name>
    <dbReference type="NCBI Taxonomy" id="1008807"/>
    <lineage>
        <taxon>Eukaryota</taxon>
        <taxon>Discoba</taxon>
        <taxon>Heterolobosea</taxon>
        <taxon>Tetramitia</taxon>
        <taxon>Eutetramitia</taxon>
        <taxon>Acrasidae</taxon>
        <taxon>Acrasis</taxon>
    </lineage>
</organism>
<sequence>MIKKLFVCLVIVTVVFCGDPGSQNNNRNPRYVLSANNLAAKGIIKFYGEDKSALVYRTTDINQFSTEFKPETGVGPHNGSIQDPKVTFAYESDVDYQVRSGMACQIDCLSTVSYQGNDITFFNNVNPPPRYYSYGANKDVGCFDPLNKNFNDVIVALNICININKHVIAEQFKDYDMIRLAKYIVNTQNQNQVKGRFTEPTLLAVNDQTLGQVAITDTNAAVLSSLYVASKQDPNLNVQQYVSNNNKSQKKKKRNLRNSLDGVDRNLQYLPININV</sequence>
<accession>A0AAW2ZCL8</accession>
<feature type="signal peptide" evidence="1">
    <location>
        <begin position="1"/>
        <end position="17"/>
    </location>
</feature>
<gene>
    <name evidence="2" type="ORF">AKO1_012107</name>
</gene>
<feature type="chain" id="PRO_5043576494" evidence="1">
    <location>
        <begin position="18"/>
        <end position="276"/>
    </location>
</feature>
<dbReference type="Proteomes" id="UP001431209">
    <property type="component" value="Unassembled WGS sequence"/>
</dbReference>
<evidence type="ECO:0000313" key="3">
    <source>
        <dbReference type="Proteomes" id="UP001431209"/>
    </source>
</evidence>
<evidence type="ECO:0000313" key="2">
    <source>
        <dbReference type="EMBL" id="KAL0486788.1"/>
    </source>
</evidence>
<keyword evidence="1" id="KW-0732">Signal</keyword>
<dbReference type="EMBL" id="JAOPGA020001266">
    <property type="protein sequence ID" value="KAL0486788.1"/>
    <property type="molecule type" value="Genomic_DNA"/>
</dbReference>
<keyword evidence="3" id="KW-1185">Reference proteome</keyword>
<proteinExistence type="predicted"/>
<dbReference type="GO" id="GO:0005840">
    <property type="term" value="C:ribosome"/>
    <property type="evidence" value="ECO:0007669"/>
    <property type="project" value="UniProtKB-KW"/>
</dbReference>
<reference evidence="2 3" key="1">
    <citation type="submission" date="2024-03" db="EMBL/GenBank/DDBJ databases">
        <title>The Acrasis kona genome and developmental transcriptomes reveal deep origins of eukaryotic multicellular pathways.</title>
        <authorList>
            <person name="Sheikh S."/>
            <person name="Fu C.-J."/>
            <person name="Brown M.W."/>
            <person name="Baldauf S.L."/>
        </authorList>
    </citation>
    <scope>NUCLEOTIDE SEQUENCE [LARGE SCALE GENOMIC DNA]</scope>
    <source>
        <strain evidence="2 3">ATCC MYA-3509</strain>
    </source>
</reference>
<evidence type="ECO:0000256" key="1">
    <source>
        <dbReference type="SAM" id="SignalP"/>
    </source>
</evidence>
<keyword evidence="2" id="KW-0689">Ribosomal protein</keyword>
<protein>
    <submittedName>
        <fullName evidence="2">Ribosomal protein L27</fullName>
    </submittedName>
</protein>